<sequence>MERSEPTLVPEWLKNAGSLNGGSSISHSDDHAAGKFVRNKSFVNSNGSDVGRSFRSDRATSSYFRRSSSSNGSSNLNPYSNFGRNRHDRDWEKDTYDSRDRNKVVFGDRRQRNTSDPLDDTFSNKFDRDGLRRSQSMISGKRGDTWPKKVLTDSSSGGRNTTNKLLTKGGPVGGVNKTSFERDFPSLGIEERAVTPEVRRVPSLGFSSAIQSLRIGTSGTIGGEKWTSALAEVPVLVGNNGSGISSSQHASPLSPSLALGTNTSLNMAEAVLQGPSRAQTTTQISVGTQKLEELAIKQSRQLIPLTPSMPKTLVLSSSDKQKPKAGPQQHPLSSSLAVNHSARGGSVKGEVSKTSSNVGKLQVLKPVREQNAVTPLVKDNSSSTLATTPSVSATRGLPNNPVPDRKPVLTVLEKRPTSQARSRNEFFNSVRKKSVPNFASVSDSASSSDKFAEIDDVPAANTSQADEASLRVSPSGAFLPEVRGDFTCKGDASQEYVSNGKKHPSSDPIVPDEEEAAFLRSLGWEEDSDEGELTEEEISAFLRDVTKYIKSKPSLKLLQGVKPKFLAPFDSQIGGISCGLSSSNAKLES</sequence>
<feature type="compositionally biased region" description="Low complexity" evidence="1">
    <location>
        <begin position="61"/>
        <end position="81"/>
    </location>
</feature>
<feature type="compositionally biased region" description="Polar residues" evidence="1">
    <location>
        <begin position="17"/>
        <end position="26"/>
    </location>
</feature>
<dbReference type="EMBL" id="WHWC01000019">
    <property type="protein sequence ID" value="KAG8364103.1"/>
    <property type="molecule type" value="Genomic_DNA"/>
</dbReference>
<protein>
    <submittedName>
        <fullName evidence="2">Uncharacterized protein</fullName>
    </submittedName>
</protein>
<name>A0AAV6WAN1_9LAMI</name>
<evidence type="ECO:0000313" key="2">
    <source>
        <dbReference type="EMBL" id="KAG8364103.1"/>
    </source>
</evidence>
<dbReference type="Proteomes" id="UP000826271">
    <property type="component" value="Unassembled WGS sequence"/>
</dbReference>
<reference evidence="2" key="1">
    <citation type="submission" date="2019-10" db="EMBL/GenBank/DDBJ databases">
        <authorList>
            <person name="Zhang R."/>
            <person name="Pan Y."/>
            <person name="Wang J."/>
            <person name="Ma R."/>
            <person name="Yu S."/>
        </authorList>
    </citation>
    <scope>NUCLEOTIDE SEQUENCE</scope>
    <source>
        <strain evidence="2">LA-IB0</strain>
        <tissue evidence="2">Leaf</tissue>
    </source>
</reference>
<feature type="compositionally biased region" description="Polar residues" evidence="1">
    <location>
        <begin position="152"/>
        <end position="165"/>
    </location>
</feature>
<feature type="compositionally biased region" description="Polar residues" evidence="1">
    <location>
        <begin position="379"/>
        <end position="393"/>
    </location>
</feature>
<feature type="compositionally biased region" description="Basic and acidic residues" evidence="1">
    <location>
        <begin position="85"/>
        <end position="113"/>
    </location>
</feature>
<gene>
    <name evidence="2" type="ORF">BUALT_Bualt19G0091900</name>
</gene>
<proteinExistence type="predicted"/>
<accession>A0AAV6WAN1</accession>
<dbReference type="PANTHER" id="PTHR34112:SF13">
    <property type="entry name" value="OS04G0448200 PROTEIN"/>
    <property type="match status" value="1"/>
</dbReference>
<keyword evidence="3" id="KW-1185">Reference proteome</keyword>
<feature type="region of interest" description="Disordered" evidence="1">
    <location>
        <begin position="308"/>
        <end position="359"/>
    </location>
</feature>
<comment type="caution">
    <text evidence="2">The sequence shown here is derived from an EMBL/GenBank/DDBJ whole genome shotgun (WGS) entry which is preliminary data.</text>
</comment>
<dbReference type="PANTHER" id="PTHR34112">
    <property type="entry name" value="C-JUN-AMINO-TERMINAL KINASE-INTERACTING PROTEIN"/>
    <property type="match status" value="1"/>
</dbReference>
<evidence type="ECO:0000313" key="3">
    <source>
        <dbReference type="Proteomes" id="UP000826271"/>
    </source>
</evidence>
<evidence type="ECO:0000256" key="1">
    <source>
        <dbReference type="SAM" id="MobiDB-lite"/>
    </source>
</evidence>
<feature type="compositionally biased region" description="Basic and acidic residues" evidence="1">
    <location>
        <begin position="141"/>
        <end position="151"/>
    </location>
</feature>
<organism evidence="2 3">
    <name type="scientific">Buddleja alternifolia</name>
    <dbReference type="NCBI Taxonomy" id="168488"/>
    <lineage>
        <taxon>Eukaryota</taxon>
        <taxon>Viridiplantae</taxon>
        <taxon>Streptophyta</taxon>
        <taxon>Embryophyta</taxon>
        <taxon>Tracheophyta</taxon>
        <taxon>Spermatophyta</taxon>
        <taxon>Magnoliopsida</taxon>
        <taxon>eudicotyledons</taxon>
        <taxon>Gunneridae</taxon>
        <taxon>Pentapetalae</taxon>
        <taxon>asterids</taxon>
        <taxon>lamiids</taxon>
        <taxon>Lamiales</taxon>
        <taxon>Scrophulariaceae</taxon>
        <taxon>Buddlejeae</taxon>
        <taxon>Buddleja</taxon>
    </lineage>
</organism>
<feature type="region of interest" description="Disordered" evidence="1">
    <location>
        <begin position="1"/>
        <end position="179"/>
    </location>
</feature>
<dbReference type="AlphaFoldDB" id="A0AAV6WAN1"/>
<feature type="region of interest" description="Disordered" evidence="1">
    <location>
        <begin position="372"/>
        <end position="406"/>
    </location>
</feature>